<feature type="region of interest" description="Disordered" evidence="1">
    <location>
        <begin position="153"/>
        <end position="172"/>
    </location>
</feature>
<name>A0AAI8VIB8_9PEZI</name>
<comment type="caution">
    <text evidence="2">The sequence shown here is derived from an EMBL/GenBank/DDBJ whole genome shotgun (WGS) entry which is preliminary data.</text>
</comment>
<reference evidence="2" key="1">
    <citation type="submission" date="2023-10" db="EMBL/GenBank/DDBJ databases">
        <authorList>
            <person name="Hackl T."/>
        </authorList>
    </citation>
    <scope>NUCLEOTIDE SEQUENCE</scope>
</reference>
<protein>
    <submittedName>
        <fullName evidence="2">Uu.00g128580.m01.CDS01</fullName>
    </submittedName>
</protein>
<dbReference type="EMBL" id="CAUWAG010000007">
    <property type="protein sequence ID" value="CAJ2505464.1"/>
    <property type="molecule type" value="Genomic_DNA"/>
</dbReference>
<evidence type="ECO:0000313" key="2">
    <source>
        <dbReference type="EMBL" id="CAJ2505464.1"/>
    </source>
</evidence>
<evidence type="ECO:0000256" key="1">
    <source>
        <dbReference type="SAM" id="MobiDB-lite"/>
    </source>
</evidence>
<proteinExistence type="predicted"/>
<dbReference type="AlphaFoldDB" id="A0AAI8VIB8"/>
<organism evidence="2 3">
    <name type="scientific">Anthostomella pinea</name>
    <dbReference type="NCBI Taxonomy" id="933095"/>
    <lineage>
        <taxon>Eukaryota</taxon>
        <taxon>Fungi</taxon>
        <taxon>Dikarya</taxon>
        <taxon>Ascomycota</taxon>
        <taxon>Pezizomycotina</taxon>
        <taxon>Sordariomycetes</taxon>
        <taxon>Xylariomycetidae</taxon>
        <taxon>Xylariales</taxon>
        <taxon>Xylariaceae</taxon>
        <taxon>Anthostomella</taxon>
    </lineage>
</organism>
<dbReference type="Proteomes" id="UP001295740">
    <property type="component" value="Unassembled WGS sequence"/>
</dbReference>
<feature type="compositionally biased region" description="Basic and acidic residues" evidence="1">
    <location>
        <begin position="153"/>
        <end position="166"/>
    </location>
</feature>
<evidence type="ECO:0000313" key="3">
    <source>
        <dbReference type="Proteomes" id="UP001295740"/>
    </source>
</evidence>
<keyword evidence="3" id="KW-1185">Reference proteome</keyword>
<gene>
    <name evidence="2" type="ORF">KHLLAP_LOCUS5932</name>
</gene>
<accession>A0AAI8VIB8</accession>
<sequence length="172" mass="18978">MARQLLASSLGPTLDSVEEDQLSCTRVRKVLAKDSAKAFSMECIWAHPEAEAFQKPSPDSAVQPHGLVLDAFCDVDAGERKVTVETQTSPIAEVENQSIASWQVAHDSAPDDDASPTVTTEAIVTPEASHESDSDLMDDQEVDYYWSWDTEAQRLSHTDEDGEKVYFPDVFD</sequence>